<organism evidence="1 2">
    <name type="scientific">Roseivivax halodurans JCM 10272</name>
    <dbReference type="NCBI Taxonomy" id="1449350"/>
    <lineage>
        <taxon>Bacteria</taxon>
        <taxon>Pseudomonadati</taxon>
        <taxon>Pseudomonadota</taxon>
        <taxon>Alphaproteobacteria</taxon>
        <taxon>Rhodobacterales</taxon>
        <taxon>Roseobacteraceae</taxon>
        <taxon>Roseivivax</taxon>
    </lineage>
</organism>
<evidence type="ECO:0000313" key="1">
    <source>
        <dbReference type="EMBL" id="ETX13548.1"/>
    </source>
</evidence>
<proteinExistence type="predicted"/>
<keyword evidence="2" id="KW-1185">Reference proteome</keyword>
<comment type="caution">
    <text evidence="1">The sequence shown here is derived from an EMBL/GenBank/DDBJ whole genome shotgun (WGS) entry which is preliminary data.</text>
</comment>
<sequence>MTDKHIPTLRLNDRGDAYQWNDPAWQTSDTAVEIQLRKQDGQWQLMVVYASEGAIVDVVQRDVDPPSRETGCYQSDVECLLEVSLGEMRDESRIRTSLDAHPLARGLRCERNGRVDELALPSTSLGLGKIARSHLEGLAAFDWLNGLERITRSDHGRLYLRADDAGAQRHLGSKIPAGPEGWDLILVVREHGMVAEKGYHLAPDTGFDTETDSLTGVGPAYDLDGRRTYCEDIWCATTIIRRLPPADWPEDIRYRIDRALDRVMDPRPDRDDAAESPGGP</sequence>
<protein>
    <submittedName>
        <fullName evidence="1">Uncharacterized protein</fullName>
    </submittedName>
</protein>
<accession>X7EEK1</accession>
<dbReference type="AlphaFoldDB" id="X7EEK1"/>
<dbReference type="STRING" id="1449350.OCH239_09725"/>
<dbReference type="Proteomes" id="UP000022447">
    <property type="component" value="Unassembled WGS sequence"/>
</dbReference>
<gene>
    <name evidence="1" type="ORF">OCH239_09725</name>
</gene>
<name>X7EEK1_9RHOB</name>
<dbReference type="EMBL" id="JALZ01000023">
    <property type="protein sequence ID" value="ETX13548.1"/>
    <property type="molecule type" value="Genomic_DNA"/>
</dbReference>
<evidence type="ECO:0000313" key="2">
    <source>
        <dbReference type="Proteomes" id="UP000022447"/>
    </source>
</evidence>
<reference evidence="1 2" key="1">
    <citation type="submission" date="2014-01" db="EMBL/GenBank/DDBJ databases">
        <title>Roseivivax halodurans JCM 10272 Genome Sequencing.</title>
        <authorList>
            <person name="Lai Q."/>
            <person name="Li G."/>
            <person name="Shao Z."/>
        </authorList>
    </citation>
    <scope>NUCLEOTIDE SEQUENCE [LARGE SCALE GENOMIC DNA]</scope>
    <source>
        <strain evidence="1 2">JCM 10272</strain>
    </source>
</reference>
<dbReference type="RefSeq" id="WP_037264849.1">
    <property type="nucleotide sequence ID" value="NZ_JALZ01000023.1"/>
</dbReference>